<sequence length="191" mass="20636">MTTPREGTAIEDWLAHRAGGLLVTPAESLFAPLLPSVGMLSEGQFRGRDCAFCGITLSPTTAVDLGAHHIKRSGVDVRWFPRACRTCVEGGYVNALLDAAFSACRALPPPAHLTDLYARLRHEIRRRLPAAWAAAAQAGEDTLTWHAHQRVIDASTDALADGPGDRPSPLTLAMRVAELGRRLRDLAPYPP</sequence>
<dbReference type="Proteomes" id="UP000325529">
    <property type="component" value="Chromosome"/>
</dbReference>
<dbReference type="RefSeq" id="WP_150494181.1">
    <property type="nucleotide sequence ID" value="NZ_CP023699.1"/>
</dbReference>
<reference evidence="1 2" key="1">
    <citation type="submission" date="2017-09" db="EMBL/GenBank/DDBJ databases">
        <authorList>
            <person name="Lee N."/>
            <person name="Cho B.-K."/>
        </authorList>
    </citation>
    <scope>NUCLEOTIDE SEQUENCE [LARGE SCALE GENOMIC DNA]</scope>
    <source>
        <strain evidence="1 2">ATCC 12853</strain>
    </source>
</reference>
<keyword evidence="2" id="KW-1185">Reference proteome</keyword>
<evidence type="ECO:0000313" key="2">
    <source>
        <dbReference type="Proteomes" id="UP000325529"/>
    </source>
</evidence>
<protein>
    <submittedName>
        <fullName evidence="1">Uncharacterized protein</fullName>
    </submittedName>
</protein>
<dbReference type="InterPro" id="IPR046300">
    <property type="entry name" value="DUF6415"/>
</dbReference>
<name>A0A5J6GGJ8_STRKN</name>
<organism evidence="1 2">
    <name type="scientific">Streptomyces kanamyceticus</name>
    <dbReference type="NCBI Taxonomy" id="1967"/>
    <lineage>
        <taxon>Bacteria</taxon>
        <taxon>Bacillati</taxon>
        <taxon>Actinomycetota</taxon>
        <taxon>Actinomycetes</taxon>
        <taxon>Kitasatosporales</taxon>
        <taxon>Streptomycetaceae</taxon>
        <taxon>Streptomyces</taxon>
    </lineage>
</organism>
<accession>A0A5J6GGJ8</accession>
<dbReference type="AlphaFoldDB" id="A0A5J6GGJ8"/>
<proteinExistence type="predicted"/>
<dbReference type="EMBL" id="CP023699">
    <property type="protein sequence ID" value="QEU94619.1"/>
    <property type="molecule type" value="Genomic_DNA"/>
</dbReference>
<gene>
    <name evidence="1" type="ORF">CP970_30340</name>
</gene>
<dbReference type="Pfam" id="PF19979">
    <property type="entry name" value="DUF6415"/>
    <property type="match status" value="1"/>
</dbReference>
<evidence type="ECO:0000313" key="1">
    <source>
        <dbReference type="EMBL" id="QEU94619.1"/>
    </source>
</evidence>
<dbReference type="KEGG" id="ska:CP970_30340"/>